<evidence type="ECO:0000313" key="2">
    <source>
        <dbReference type="Proteomes" id="UP001430193"/>
    </source>
</evidence>
<name>A0ABS2KJ98_9GAMM</name>
<sequence length="160" mass="17908">MTVTISQSDLDNTNVKAFLRLIRYCEHRREDDGVYYVVYGGGRFTDTKEHPNIRVYDKSDIKKKNPHTPAGAYQITYGTWSGAKKRGVVSDFTPAQQDKLAVWIIASEGALDDVEAGNLDEAYKKLKGQWSSLPGASQSHISAVDAKARFDRYVTECAKK</sequence>
<dbReference type="InterPro" id="IPR023346">
    <property type="entry name" value="Lysozyme-like_dom_sf"/>
</dbReference>
<dbReference type="Proteomes" id="UP001430193">
    <property type="component" value="Unassembled WGS sequence"/>
</dbReference>
<gene>
    <name evidence="1" type="ORF">ISS99_17075</name>
</gene>
<accession>A0ABS2KJ98</accession>
<comment type="caution">
    <text evidence="1">The sequence shown here is derived from an EMBL/GenBank/DDBJ whole genome shotgun (WGS) entry which is preliminary data.</text>
</comment>
<evidence type="ECO:0008006" key="3">
    <source>
        <dbReference type="Google" id="ProtNLM"/>
    </source>
</evidence>
<dbReference type="EMBL" id="JADIKF010000040">
    <property type="protein sequence ID" value="MBM7131242.1"/>
    <property type="molecule type" value="Genomic_DNA"/>
</dbReference>
<organism evidence="1 2">
    <name type="scientific">Dyella mobilis</name>
    <dbReference type="NCBI Taxonomy" id="1849582"/>
    <lineage>
        <taxon>Bacteria</taxon>
        <taxon>Pseudomonadati</taxon>
        <taxon>Pseudomonadota</taxon>
        <taxon>Gammaproteobacteria</taxon>
        <taxon>Lysobacterales</taxon>
        <taxon>Rhodanobacteraceae</taxon>
        <taxon>Dyella</taxon>
    </lineage>
</organism>
<reference evidence="1" key="1">
    <citation type="submission" date="2020-10" db="EMBL/GenBank/DDBJ databases">
        <title>Phylogeny of dyella-like bacteria.</title>
        <authorList>
            <person name="Fu J."/>
        </authorList>
    </citation>
    <scope>NUCLEOTIDE SEQUENCE</scope>
    <source>
        <strain evidence="1">DHON07</strain>
    </source>
</reference>
<dbReference type="SUPFAM" id="SSF53955">
    <property type="entry name" value="Lysozyme-like"/>
    <property type="match status" value="1"/>
</dbReference>
<protein>
    <recommendedName>
        <fullName evidence="3">Lysozyme</fullName>
    </recommendedName>
</protein>
<dbReference type="RefSeq" id="WP_204632834.1">
    <property type="nucleotide sequence ID" value="NZ_BSOC01000005.1"/>
</dbReference>
<keyword evidence="2" id="KW-1185">Reference proteome</keyword>
<proteinExistence type="predicted"/>
<evidence type="ECO:0000313" key="1">
    <source>
        <dbReference type="EMBL" id="MBM7131242.1"/>
    </source>
</evidence>
<dbReference type="Gene3D" id="1.10.530.10">
    <property type="match status" value="1"/>
</dbReference>